<evidence type="ECO:0000256" key="7">
    <source>
        <dbReference type="SAM" id="Phobius"/>
    </source>
</evidence>
<name>A0A6A6TR08_9PLEO</name>
<gene>
    <name evidence="9" type="ORF">K491DRAFT_588154</name>
</gene>
<organism evidence="9 10">
    <name type="scientific">Lophiostoma macrostomum CBS 122681</name>
    <dbReference type="NCBI Taxonomy" id="1314788"/>
    <lineage>
        <taxon>Eukaryota</taxon>
        <taxon>Fungi</taxon>
        <taxon>Dikarya</taxon>
        <taxon>Ascomycota</taxon>
        <taxon>Pezizomycotina</taxon>
        <taxon>Dothideomycetes</taxon>
        <taxon>Pleosporomycetidae</taxon>
        <taxon>Pleosporales</taxon>
        <taxon>Lophiostomataceae</taxon>
        <taxon>Lophiostoma</taxon>
    </lineage>
</organism>
<keyword evidence="2 7" id="KW-0812">Transmembrane</keyword>
<proteinExistence type="inferred from homology"/>
<dbReference type="InterPro" id="IPR049326">
    <property type="entry name" value="Rhodopsin_dom_fungi"/>
</dbReference>
<evidence type="ECO:0000256" key="6">
    <source>
        <dbReference type="SAM" id="MobiDB-lite"/>
    </source>
</evidence>
<dbReference type="EMBL" id="MU004296">
    <property type="protein sequence ID" value="KAF2661054.1"/>
    <property type="molecule type" value="Genomic_DNA"/>
</dbReference>
<feature type="compositionally biased region" description="Polar residues" evidence="6">
    <location>
        <begin position="323"/>
        <end position="334"/>
    </location>
</feature>
<keyword evidence="3 7" id="KW-1133">Transmembrane helix</keyword>
<comment type="subcellular location">
    <subcellularLocation>
        <location evidence="1">Membrane</location>
        <topology evidence="1">Multi-pass membrane protein</topology>
    </subcellularLocation>
</comment>
<keyword evidence="10" id="KW-1185">Reference proteome</keyword>
<feature type="transmembrane region" description="Helical" evidence="7">
    <location>
        <begin position="199"/>
        <end position="221"/>
    </location>
</feature>
<evidence type="ECO:0000259" key="8">
    <source>
        <dbReference type="Pfam" id="PF20684"/>
    </source>
</evidence>
<protein>
    <recommendedName>
        <fullName evidence="8">Rhodopsin domain-containing protein</fullName>
    </recommendedName>
</protein>
<accession>A0A6A6TR08</accession>
<feature type="region of interest" description="Disordered" evidence="6">
    <location>
        <begin position="323"/>
        <end position="358"/>
    </location>
</feature>
<feature type="transmembrane region" description="Helical" evidence="7">
    <location>
        <begin position="122"/>
        <end position="140"/>
    </location>
</feature>
<keyword evidence="4 7" id="KW-0472">Membrane</keyword>
<feature type="transmembrane region" description="Helical" evidence="7">
    <location>
        <begin position="276"/>
        <end position="297"/>
    </location>
</feature>
<evidence type="ECO:0000256" key="2">
    <source>
        <dbReference type="ARBA" id="ARBA00022692"/>
    </source>
</evidence>
<feature type="transmembrane region" description="Helical" evidence="7">
    <location>
        <begin position="152"/>
        <end position="179"/>
    </location>
</feature>
<evidence type="ECO:0000313" key="9">
    <source>
        <dbReference type="EMBL" id="KAF2661054.1"/>
    </source>
</evidence>
<dbReference type="InterPro" id="IPR052337">
    <property type="entry name" value="SAT4-like"/>
</dbReference>
<evidence type="ECO:0000256" key="4">
    <source>
        <dbReference type="ARBA" id="ARBA00023136"/>
    </source>
</evidence>
<sequence length="376" mass="42254">MDLITRKNNNLQNQTLLPPGVVPNYVDPPSIGGRIVWSGPLVASLALCFVLMRVYIKVRIIKKWSWGDTFIIIAMILAIGRVVMDVWIVKTAMLGRHNWDIPPSEFAHAGNRGKNGMFIGDMMYFIGILFTKLSILMMYLHVFKVYRWFRWLCYSMMALVICYPITFVFIWAFGCTPVARVWNLVGWEGGGSCIDMVKVGFVAGGINLATDAIIFVMPMPLLAKLQITNARKLGLIAIFATGILSVVICTIIRQVIMVQTYQDYDQNWHNVYTITWLTAEFCVGIMCACMPSLAPIYTRNLLATIVPESVRRYLRPLRSWGSSTNVRYRSSKGNASPTSPTPPRSTASDIELVDKQHPGDIHQTTTIDISSMKSPV</sequence>
<feature type="transmembrane region" description="Helical" evidence="7">
    <location>
        <begin position="68"/>
        <end position="89"/>
    </location>
</feature>
<dbReference type="OrthoDB" id="444631at2759"/>
<dbReference type="PANTHER" id="PTHR33048:SF47">
    <property type="entry name" value="INTEGRAL MEMBRANE PROTEIN-RELATED"/>
    <property type="match status" value="1"/>
</dbReference>
<feature type="transmembrane region" description="Helical" evidence="7">
    <location>
        <begin position="35"/>
        <end position="56"/>
    </location>
</feature>
<evidence type="ECO:0000256" key="3">
    <source>
        <dbReference type="ARBA" id="ARBA00022989"/>
    </source>
</evidence>
<comment type="similarity">
    <text evidence="5">Belongs to the SAT4 family.</text>
</comment>
<dbReference type="Proteomes" id="UP000799324">
    <property type="component" value="Unassembled WGS sequence"/>
</dbReference>
<dbReference type="AlphaFoldDB" id="A0A6A6TR08"/>
<dbReference type="PANTHER" id="PTHR33048">
    <property type="entry name" value="PTH11-LIKE INTEGRAL MEMBRANE PROTEIN (AFU_ORTHOLOGUE AFUA_5G11245)"/>
    <property type="match status" value="1"/>
</dbReference>
<evidence type="ECO:0000256" key="1">
    <source>
        <dbReference type="ARBA" id="ARBA00004141"/>
    </source>
</evidence>
<evidence type="ECO:0000313" key="10">
    <source>
        <dbReference type="Proteomes" id="UP000799324"/>
    </source>
</evidence>
<dbReference type="GO" id="GO:0016020">
    <property type="term" value="C:membrane"/>
    <property type="evidence" value="ECO:0007669"/>
    <property type="project" value="UniProtKB-SubCell"/>
</dbReference>
<feature type="transmembrane region" description="Helical" evidence="7">
    <location>
        <begin position="233"/>
        <end position="256"/>
    </location>
</feature>
<reference evidence="9" key="1">
    <citation type="journal article" date="2020" name="Stud. Mycol.">
        <title>101 Dothideomycetes genomes: a test case for predicting lifestyles and emergence of pathogens.</title>
        <authorList>
            <person name="Haridas S."/>
            <person name="Albert R."/>
            <person name="Binder M."/>
            <person name="Bloem J."/>
            <person name="Labutti K."/>
            <person name="Salamov A."/>
            <person name="Andreopoulos B."/>
            <person name="Baker S."/>
            <person name="Barry K."/>
            <person name="Bills G."/>
            <person name="Bluhm B."/>
            <person name="Cannon C."/>
            <person name="Castanera R."/>
            <person name="Culley D."/>
            <person name="Daum C."/>
            <person name="Ezra D."/>
            <person name="Gonzalez J."/>
            <person name="Henrissat B."/>
            <person name="Kuo A."/>
            <person name="Liang C."/>
            <person name="Lipzen A."/>
            <person name="Lutzoni F."/>
            <person name="Magnuson J."/>
            <person name="Mondo S."/>
            <person name="Nolan M."/>
            <person name="Ohm R."/>
            <person name="Pangilinan J."/>
            <person name="Park H.-J."/>
            <person name="Ramirez L."/>
            <person name="Alfaro M."/>
            <person name="Sun H."/>
            <person name="Tritt A."/>
            <person name="Yoshinaga Y."/>
            <person name="Zwiers L.-H."/>
            <person name="Turgeon B."/>
            <person name="Goodwin S."/>
            <person name="Spatafora J."/>
            <person name="Crous P."/>
            <person name="Grigoriev I."/>
        </authorList>
    </citation>
    <scope>NUCLEOTIDE SEQUENCE</scope>
    <source>
        <strain evidence="9">CBS 122681</strain>
    </source>
</reference>
<evidence type="ECO:0000256" key="5">
    <source>
        <dbReference type="ARBA" id="ARBA00038359"/>
    </source>
</evidence>
<feature type="domain" description="Rhodopsin" evidence="8">
    <location>
        <begin position="52"/>
        <end position="298"/>
    </location>
</feature>
<dbReference type="Pfam" id="PF20684">
    <property type="entry name" value="Fung_rhodopsin"/>
    <property type="match status" value="1"/>
</dbReference>